<dbReference type="NCBIfam" id="NF041070">
    <property type="entry name" value="carrier_LysW_Arch"/>
    <property type="match status" value="1"/>
</dbReference>
<reference evidence="1 2" key="1">
    <citation type="journal article" date="2016" name="Sci. Rep.">
        <title>A novel ammonia-oxidizing archaeon from wastewater treatment plant: Its enrichment, physiological and genomic characteristics.</title>
        <authorList>
            <person name="Li Y."/>
            <person name="Ding K."/>
            <person name="Wen X."/>
            <person name="Zhang B."/>
            <person name="Shen B."/>
            <person name="Yang Y."/>
        </authorList>
    </citation>
    <scope>NUCLEOTIDE SEQUENCE [LARGE SCALE GENOMIC DNA]</scope>
    <source>
        <strain evidence="1 2">SAT1</strain>
    </source>
</reference>
<evidence type="ECO:0000313" key="2">
    <source>
        <dbReference type="Proteomes" id="UP000266745"/>
    </source>
</evidence>
<organism evidence="1 2">
    <name type="scientific">Candidatus Nitrosotenuis cloacae</name>
    <dbReference type="NCBI Taxonomy" id="1603555"/>
    <lineage>
        <taxon>Archaea</taxon>
        <taxon>Nitrososphaerota</taxon>
        <taxon>Candidatus Nitrosotenuis</taxon>
    </lineage>
</organism>
<dbReference type="Gene3D" id="2.20.28.160">
    <property type="match status" value="1"/>
</dbReference>
<dbReference type="Pfam" id="PF21344">
    <property type="entry name" value="Zn_ribbon_LysW"/>
    <property type="match status" value="1"/>
</dbReference>
<name>A0A3G1B2W7_9ARCH</name>
<proteinExistence type="predicted"/>
<dbReference type="KEGG" id="tah:SU86_009090"/>
<dbReference type="STRING" id="1603555.SU86_009090"/>
<protein>
    <submittedName>
        <fullName evidence="1">Lysine biosynthesis protein LysW</fullName>
    </submittedName>
</protein>
<accession>A0A3G1B2W7</accession>
<dbReference type="RefSeq" id="WP_048187280.1">
    <property type="nucleotide sequence ID" value="NZ_CP011097.1"/>
</dbReference>
<gene>
    <name evidence="1" type="ORF">SU86_009090</name>
</gene>
<dbReference type="OrthoDB" id="159847at2157"/>
<dbReference type="InterPro" id="IPR005906">
    <property type="entry name" value="LysW"/>
</dbReference>
<dbReference type="GeneID" id="24874717"/>
<dbReference type="Proteomes" id="UP000266745">
    <property type="component" value="Chromosome"/>
</dbReference>
<evidence type="ECO:0000313" key="1">
    <source>
        <dbReference type="EMBL" id="AJZ76482.1"/>
    </source>
</evidence>
<dbReference type="AlphaFoldDB" id="A0A3G1B2W7"/>
<dbReference type="PANTHER" id="PTHR40393">
    <property type="entry name" value="LYSINE BIOSYNTHESIS PROTEIN-RELATED-RELATED"/>
    <property type="match status" value="1"/>
</dbReference>
<sequence>MNCLECDAGINIPGDAAVGEIVSCPECGADFEIAKKEGANVQLKPAESVGEDWGE</sequence>
<dbReference type="PANTHER" id="PTHR40393:SF2">
    <property type="entry name" value="ALPHA-AMINOADIPATE_GLUTAMATE CARRIER PROTEIN LYSW"/>
    <property type="match status" value="1"/>
</dbReference>
<keyword evidence="2" id="KW-1185">Reference proteome</keyword>
<dbReference type="EMBL" id="CP011097">
    <property type="protein sequence ID" value="AJZ76482.1"/>
    <property type="molecule type" value="Genomic_DNA"/>
</dbReference>
<dbReference type="CDD" id="cd13946">
    <property type="entry name" value="LysW"/>
    <property type="match status" value="1"/>
</dbReference>